<keyword evidence="3" id="KW-1185">Reference proteome</keyword>
<dbReference type="AlphaFoldDB" id="A0AA39XHE8"/>
<organism evidence="2 3">
    <name type="scientific">Immersiella caudata</name>
    <dbReference type="NCBI Taxonomy" id="314043"/>
    <lineage>
        <taxon>Eukaryota</taxon>
        <taxon>Fungi</taxon>
        <taxon>Dikarya</taxon>
        <taxon>Ascomycota</taxon>
        <taxon>Pezizomycotina</taxon>
        <taxon>Sordariomycetes</taxon>
        <taxon>Sordariomycetidae</taxon>
        <taxon>Sordariales</taxon>
        <taxon>Lasiosphaeriaceae</taxon>
        <taxon>Immersiella</taxon>
    </lineage>
</organism>
<dbReference type="Proteomes" id="UP001175000">
    <property type="component" value="Unassembled WGS sequence"/>
</dbReference>
<feature type="compositionally biased region" description="Basic residues" evidence="1">
    <location>
        <begin position="1"/>
        <end position="24"/>
    </location>
</feature>
<sequence>MDAKRSKKRRLTDRFRDWRHRRSRGQTPAPQGRSTELPPAGDEASHGTSKQPAPAKSPEGQSAAPPSANNEALHGASSKQPAKLVDECSALWEEAYAELKKKRRRCGELREGPQAPNEHLPKGKPAGCTCTGHQDAAGEGPEQAVEVPVVRSRAECPGYRRAHPQPSLTIRWIGVVGHAVRPFLHFGALVRRHSATPHDE</sequence>
<comment type="caution">
    <text evidence="2">The sequence shown here is derived from an EMBL/GenBank/DDBJ whole genome shotgun (WGS) entry which is preliminary data.</text>
</comment>
<reference evidence="2" key="1">
    <citation type="submission" date="2023-06" db="EMBL/GenBank/DDBJ databases">
        <title>Genome-scale phylogeny and comparative genomics of the fungal order Sordariales.</title>
        <authorList>
            <consortium name="Lawrence Berkeley National Laboratory"/>
            <person name="Hensen N."/>
            <person name="Bonometti L."/>
            <person name="Westerberg I."/>
            <person name="Brannstrom I.O."/>
            <person name="Guillou S."/>
            <person name="Cros-Aarteil S."/>
            <person name="Calhoun S."/>
            <person name="Haridas S."/>
            <person name="Kuo A."/>
            <person name="Mondo S."/>
            <person name="Pangilinan J."/>
            <person name="Riley R."/>
            <person name="Labutti K."/>
            <person name="Andreopoulos B."/>
            <person name="Lipzen A."/>
            <person name="Chen C."/>
            <person name="Yanf M."/>
            <person name="Daum C."/>
            <person name="Ng V."/>
            <person name="Clum A."/>
            <person name="Steindorff A."/>
            <person name="Ohm R."/>
            <person name="Martin F."/>
            <person name="Silar P."/>
            <person name="Natvig D."/>
            <person name="Lalanne C."/>
            <person name="Gautier V."/>
            <person name="Ament-Velasquez S.L."/>
            <person name="Kruys A."/>
            <person name="Hutchinson M.I."/>
            <person name="Powell A.J."/>
            <person name="Barry K."/>
            <person name="Miller A.N."/>
            <person name="Grigoriev I.V."/>
            <person name="Debuchy R."/>
            <person name="Gladieux P."/>
            <person name="Thoren M.H."/>
            <person name="Johannesson H."/>
        </authorList>
    </citation>
    <scope>NUCLEOTIDE SEQUENCE</scope>
    <source>
        <strain evidence="2">CBS 606.72</strain>
    </source>
</reference>
<name>A0AA39XHE8_9PEZI</name>
<evidence type="ECO:0000313" key="2">
    <source>
        <dbReference type="EMBL" id="KAK0634036.1"/>
    </source>
</evidence>
<feature type="region of interest" description="Disordered" evidence="1">
    <location>
        <begin position="1"/>
        <end position="80"/>
    </location>
</feature>
<evidence type="ECO:0000256" key="1">
    <source>
        <dbReference type="SAM" id="MobiDB-lite"/>
    </source>
</evidence>
<evidence type="ECO:0000313" key="3">
    <source>
        <dbReference type="Proteomes" id="UP001175000"/>
    </source>
</evidence>
<proteinExistence type="predicted"/>
<feature type="compositionally biased region" description="Polar residues" evidence="1">
    <location>
        <begin position="25"/>
        <end position="34"/>
    </location>
</feature>
<gene>
    <name evidence="2" type="ORF">B0T14DRAFT_85524</name>
</gene>
<accession>A0AA39XHE8</accession>
<dbReference type="EMBL" id="JAULSU010000001">
    <property type="protein sequence ID" value="KAK0634036.1"/>
    <property type="molecule type" value="Genomic_DNA"/>
</dbReference>
<feature type="region of interest" description="Disordered" evidence="1">
    <location>
        <begin position="102"/>
        <end position="124"/>
    </location>
</feature>
<protein>
    <submittedName>
        <fullName evidence="2">Uncharacterized protein</fullName>
    </submittedName>
</protein>